<dbReference type="HOGENOM" id="CLU_041220_7_0_1"/>
<keyword evidence="10" id="KW-0804">Transcription</keyword>
<feature type="binding site" evidence="11">
    <location>
        <position position="134"/>
    </location>
    <ligand>
        <name>S-adenosyl-L-methionine</name>
        <dbReference type="ChEBI" id="CHEBI:59789"/>
    </ligand>
</feature>
<name>T1K198_TETUR</name>
<evidence type="ECO:0000256" key="6">
    <source>
        <dbReference type="ARBA" id="ARBA00022884"/>
    </source>
</evidence>
<dbReference type="AlphaFoldDB" id="T1K198"/>
<sequence>MRGLTSKISQEAGKSLAISQGIPGEITQYVPQRLPPMPSFRDLLAIYGIRGRKQLSQNFIMRPATIRRIVKYSCIKPGETVVEVGPGPGNITREILSRGPRELFVIEKDRRFLPMLEMLADAAYPGQMKIMLGDIRDIKMDSFFHPDLKRDWLDKLAPIHIFSNLPFNIASVLLIQWMHQLHTRTGAFAYGRVPMSLTFQYEVAQRLSADIFQYGRSRVSVMTQLWCNVHRKCLIPGNQFFPKPQVDVGLVRLIPRRVPLVPTEIPFKVIDRFVKHLFHLRRKILRRSLHCLFHPKEKHLVDKICIEAGVSVEDLPIMLSNEEIARMIQVYWGIVKESPELLDYDHTTRKKEPKILRDMFSEKGFRVNKRKPIKVDDRNLNE</sequence>
<dbReference type="PROSITE" id="PS01131">
    <property type="entry name" value="RRNA_A_DIMETH"/>
    <property type="match status" value="1"/>
</dbReference>
<dbReference type="InterPro" id="IPR001737">
    <property type="entry name" value="KsgA/Erm"/>
</dbReference>
<dbReference type="Gene3D" id="3.40.50.150">
    <property type="entry name" value="Vaccinia Virus protein VP39"/>
    <property type="match status" value="1"/>
</dbReference>
<dbReference type="SUPFAM" id="SSF53335">
    <property type="entry name" value="S-adenosyl-L-methionine-dependent methyltransferases"/>
    <property type="match status" value="1"/>
</dbReference>
<keyword evidence="6 11" id="KW-0694">RNA-binding</keyword>
<gene>
    <name evidence="14" type="primary">107359962</name>
</gene>
<evidence type="ECO:0000256" key="8">
    <source>
        <dbReference type="ARBA" id="ARBA00023015"/>
    </source>
</evidence>
<protein>
    <recommendedName>
        <fullName evidence="12">rRNA adenine N(6)-methyltransferase</fullName>
        <ecNumber evidence="12">2.1.1.-</ecNumber>
    </recommendedName>
</protein>
<feature type="binding site" evidence="11">
    <location>
        <position position="58"/>
    </location>
    <ligand>
        <name>S-adenosyl-L-methionine</name>
        <dbReference type="ChEBI" id="CHEBI:59789"/>
    </ligand>
</feature>
<keyword evidence="8" id="KW-0805">Transcription regulation</keyword>
<keyword evidence="7" id="KW-0809">Transit peptide</keyword>
<dbReference type="EMBL" id="CAEY01001347">
    <property type="status" value="NOT_ANNOTATED_CDS"/>
    <property type="molecule type" value="Genomic_DNA"/>
</dbReference>
<dbReference type="GO" id="GO:0006391">
    <property type="term" value="P:transcription initiation at mitochondrial promoter"/>
    <property type="evidence" value="ECO:0007669"/>
    <property type="project" value="TreeGrafter"/>
</dbReference>
<dbReference type="GO" id="GO:0005759">
    <property type="term" value="C:mitochondrial matrix"/>
    <property type="evidence" value="ECO:0007669"/>
    <property type="project" value="TreeGrafter"/>
</dbReference>
<dbReference type="Gene3D" id="1.10.8.100">
    <property type="entry name" value="Ribosomal RNA adenine dimethylase-like, domain 2"/>
    <property type="match status" value="1"/>
</dbReference>
<dbReference type="Proteomes" id="UP000015104">
    <property type="component" value="Unassembled WGS sequence"/>
</dbReference>
<dbReference type="GO" id="GO:0000179">
    <property type="term" value="F:rRNA (adenine-N6,N6-)-dimethyltransferase activity"/>
    <property type="evidence" value="ECO:0007669"/>
    <property type="project" value="UniProtKB-UniRule"/>
</dbReference>
<evidence type="ECO:0000256" key="1">
    <source>
        <dbReference type="ARBA" id="ARBA00004173"/>
    </source>
</evidence>
<feature type="binding site" evidence="11">
    <location>
        <position position="60"/>
    </location>
    <ligand>
        <name>S-adenosyl-L-methionine</name>
        <dbReference type="ChEBI" id="CHEBI:59789"/>
    </ligand>
</feature>
<keyword evidence="15" id="KW-1185">Reference proteome</keyword>
<evidence type="ECO:0000259" key="13">
    <source>
        <dbReference type="SMART" id="SM00650"/>
    </source>
</evidence>
<dbReference type="Pfam" id="PF00398">
    <property type="entry name" value="RrnaAD"/>
    <property type="match status" value="1"/>
</dbReference>
<dbReference type="EnsemblMetazoa" id="tetur04g00630.1">
    <property type="protein sequence ID" value="tetur04g00630.1"/>
    <property type="gene ID" value="tetur04g00630"/>
</dbReference>
<dbReference type="GO" id="GO:0034246">
    <property type="term" value="F:mitochondrial transcription factor activity"/>
    <property type="evidence" value="ECO:0007669"/>
    <property type="project" value="TreeGrafter"/>
</dbReference>
<dbReference type="InterPro" id="IPR023165">
    <property type="entry name" value="rRNA_Ade_diMease-like_C"/>
</dbReference>
<comment type="subcellular location">
    <subcellularLocation>
        <location evidence="1">Mitochondrion</location>
    </subcellularLocation>
</comment>
<keyword evidence="9" id="KW-0496">Mitochondrion</keyword>
<comment type="similarity">
    <text evidence="11 12">Belongs to the class I-like SAM-binding methyltransferase superfamily. rRNA adenine N(6)-methyltransferase family.</text>
</comment>
<dbReference type="PROSITE" id="PS51689">
    <property type="entry name" value="SAM_RNA_A_N6_MT"/>
    <property type="match status" value="1"/>
</dbReference>
<evidence type="ECO:0000313" key="15">
    <source>
        <dbReference type="Proteomes" id="UP000015104"/>
    </source>
</evidence>
<evidence type="ECO:0000256" key="10">
    <source>
        <dbReference type="ARBA" id="ARBA00023163"/>
    </source>
</evidence>
<evidence type="ECO:0000256" key="9">
    <source>
        <dbReference type="ARBA" id="ARBA00023128"/>
    </source>
</evidence>
<accession>T1K198</accession>
<evidence type="ECO:0000256" key="4">
    <source>
        <dbReference type="ARBA" id="ARBA00022679"/>
    </source>
</evidence>
<dbReference type="EC" id="2.1.1.-" evidence="12"/>
<dbReference type="OrthoDB" id="16079at2759"/>
<dbReference type="PANTHER" id="PTHR11727">
    <property type="entry name" value="DIMETHYLADENOSINE TRANSFERASE"/>
    <property type="match status" value="1"/>
</dbReference>
<feature type="binding site" evidence="11">
    <location>
        <position position="107"/>
    </location>
    <ligand>
        <name>S-adenosyl-L-methionine</name>
        <dbReference type="ChEBI" id="CHEBI:59789"/>
    </ligand>
</feature>
<evidence type="ECO:0000256" key="5">
    <source>
        <dbReference type="ARBA" id="ARBA00022691"/>
    </source>
</evidence>
<keyword evidence="3 11" id="KW-0489">Methyltransferase</keyword>
<reference evidence="15" key="1">
    <citation type="submission" date="2011-08" db="EMBL/GenBank/DDBJ databases">
        <authorList>
            <person name="Rombauts S."/>
        </authorList>
    </citation>
    <scope>NUCLEOTIDE SEQUENCE</scope>
    <source>
        <strain evidence="15">London</strain>
    </source>
</reference>
<evidence type="ECO:0000256" key="3">
    <source>
        <dbReference type="ARBA" id="ARBA00022603"/>
    </source>
</evidence>
<keyword evidence="5 11" id="KW-0949">S-adenosyl-L-methionine</keyword>
<feature type="binding site" evidence="11">
    <location>
        <position position="85"/>
    </location>
    <ligand>
        <name>S-adenosyl-L-methionine</name>
        <dbReference type="ChEBI" id="CHEBI:59789"/>
    </ligand>
</feature>
<evidence type="ECO:0000256" key="12">
    <source>
        <dbReference type="RuleBase" id="RU362106"/>
    </source>
</evidence>
<dbReference type="InterPro" id="IPR029063">
    <property type="entry name" value="SAM-dependent_MTases_sf"/>
</dbReference>
<dbReference type="CDD" id="cd02440">
    <property type="entry name" value="AdoMet_MTases"/>
    <property type="match status" value="1"/>
</dbReference>
<dbReference type="FunFam" id="3.40.50.150:FF:000109">
    <property type="entry name" value="rRNA adenine N(6)-methyltransferase"/>
    <property type="match status" value="1"/>
</dbReference>
<keyword evidence="4 11" id="KW-0808">Transferase</keyword>
<keyword evidence="2 12" id="KW-0698">rRNA processing</keyword>
<evidence type="ECO:0000256" key="7">
    <source>
        <dbReference type="ARBA" id="ARBA00022946"/>
    </source>
</evidence>
<dbReference type="eggNOG" id="KOG0821">
    <property type="taxonomic scope" value="Eukaryota"/>
</dbReference>
<dbReference type="InterPro" id="IPR020596">
    <property type="entry name" value="rRNA_Ade_Mease_Trfase_CS"/>
</dbReference>
<dbReference type="STRING" id="32264.T1K198"/>
<feature type="domain" description="Ribosomal RNA adenine methylase transferase N-terminal" evidence="13">
    <location>
        <begin position="65"/>
        <end position="257"/>
    </location>
</feature>
<dbReference type="KEGG" id="tut:107359962"/>
<reference evidence="14" key="2">
    <citation type="submission" date="2015-06" db="UniProtKB">
        <authorList>
            <consortium name="EnsemblMetazoa"/>
        </authorList>
    </citation>
    <scope>IDENTIFICATION</scope>
</reference>
<dbReference type="GO" id="GO:0003723">
    <property type="term" value="F:RNA binding"/>
    <property type="evidence" value="ECO:0007669"/>
    <property type="project" value="UniProtKB-UniRule"/>
</dbReference>
<organism evidence="14 15">
    <name type="scientific">Tetranychus urticae</name>
    <name type="common">Two-spotted spider mite</name>
    <dbReference type="NCBI Taxonomy" id="32264"/>
    <lineage>
        <taxon>Eukaryota</taxon>
        <taxon>Metazoa</taxon>
        <taxon>Ecdysozoa</taxon>
        <taxon>Arthropoda</taxon>
        <taxon>Chelicerata</taxon>
        <taxon>Arachnida</taxon>
        <taxon>Acari</taxon>
        <taxon>Acariformes</taxon>
        <taxon>Trombidiformes</taxon>
        <taxon>Prostigmata</taxon>
        <taxon>Eleutherengona</taxon>
        <taxon>Raphignathae</taxon>
        <taxon>Tetranychoidea</taxon>
        <taxon>Tetranychidae</taxon>
        <taxon>Tetranychus</taxon>
    </lineage>
</organism>
<proteinExistence type="inferred from homology"/>
<evidence type="ECO:0000256" key="2">
    <source>
        <dbReference type="ARBA" id="ARBA00022552"/>
    </source>
</evidence>
<evidence type="ECO:0000256" key="11">
    <source>
        <dbReference type="PROSITE-ProRule" id="PRU01026"/>
    </source>
</evidence>
<dbReference type="InterPro" id="IPR020598">
    <property type="entry name" value="rRNA_Ade_methylase_Trfase_N"/>
</dbReference>
<feature type="binding site" evidence="11">
    <location>
        <position position="164"/>
    </location>
    <ligand>
        <name>S-adenosyl-L-methionine</name>
        <dbReference type="ChEBI" id="CHEBI:59789"/>
    </ligand>
</feature>
<dbReference type="OMA" id="KYSCIKP"/>
<dbReference type="PANTHER" id="PTHR11727:SF17">
    <property type="entry name" value="DIMETHYLADENOSINE TRANSFERASE 1, MITOCHONDRIAL"/>
    <property type="match status" value="1"/>
</dbReference>
<evidence type="ECO:0000313" key="14">
    <source>
        <dbReference type="EnsemblMetazoa" id="tetur04g00630.1"/>
    </source>
</evidence>
<dbReference type="SMART" id="SM00650">
    <property type="entry name" value="rADc"/>
    <property type="match status" value="1"/>
</dbReference>